<evidence type="ECO:0000313" key="1">
    <source>
        <dbReference type="EMBL" id="MFC3510529.1"/>
    </source>
</evidence>
<protein>
    <submittedName>
        <fullName evidence="1">Uncharacterized protein</fullName>
    </submittedName>
</protein>
<sequence>MKVAAGGCDLFLAADRQGEADELPPEAADLAAALAVEWAEQVAEHGNRDADRVRVRHALDAARGNLVDEQGLGAGLRPVLNALSRIRSMAALGEAVAGKLLRTAIVQVSRYLTDDDLRAEVQARVAALIGPDTKVLVGHSLGSVVAFEAAHRLGRPLPLLVTLGSPLGLRNIVYERVRPQPPVVPPLVRRWVNVADRDDLVAADLDLQRRFPGIGGVLEATYTVDNGAHPHNASFYLAKREVGGPIAQALSVPAGLGANCENRLRQLAESDGWSTGSVGCRRLHTDRGWAVLGQGRPGC</sequence>
<proteinExistence type="predicted"/>
<dbReference type="Proteomes" id="UP001595764">
    <property type="component" value="Unassembled WGS sequence"/>
</dbReference>
<reference evidence="2" key="1">
    <citation type="journal article" date="2019" name="Int. J. Syst. Evol. Microbiol.">
        <title>The Global Catalogue of Microorganisms (GCM) 10K type strain sequencing project: providing services to taxonomists for standard genome sequencing and annotation.</title>
        <authorList>
            <consortium name="The Broad Institute Genomics Platform"/>
            <consortium name="The Broad Institute Genome Sequencing Center for Infectious Disease"/>
            <person name="Wu L."/>
            <person name="Ma J."/>
        </authorList>
    </citation>
    <scope>NUCLEOTIDE SEQUENCE [LARGE SCALE GENOMIC DNA]</scope>
    <source>
        <strain evidence="2">CGMCC 4.7682</strain>
    </source>
</reference>
<dbReference type="Gene3D" id="3.40.50.1820">
    <property type="entry name" value="alpha/beta hydrolase"/>
    <property type="match status" value="1"/>
</dbReference>
<evidence type="ECO:0000313" key="2">
    <source>
        <dbReference type="Proteomes" id="UP001595764"/>
    </source>
</evidence>
<keyword evidence="2" id="KW-1185">Reference proteome</keyword>
<dbReference type="EMBL" id="JBHRWI010000014">
    <property type="protein sequence ID" value="MFC3510529.1"/>
    <property type="molecule type" value="Genomic_DNA"/>
</dbReference>
<comment type="caution">
    <text evidence="1">The sequence shown here is derived from an EMBL/GenBank/DDBJ whole genome shotgun (WGS) entry which is preliminary data.</text>
</comment>
<dbReference type="SUPFAM" id="SSF53474">
    <property type="entry name" value="alpha/beta-Hydrolases"/>
    <property type="match status" value="1"/>
</dbReference>
<accession>A0ABV7QE92</accession>
<dbReference type="InterPro" id="IPR029058">
    <property type="entry name" value="AB_hydrolase_fold"/>
</dbReference>
<gene>
    <name evidence="1" type="ORF">ACFORO_10180</name>
</gene>
<organism evidence="1 2">
    <name type="scientific">Amycolatopsis halotolerans</name>
    <dbReference type="NCBI Taxonomy" id="330083"/>
    <lineage>
        <taxon>Bacteria</taxon>
        <taxon>Bacillati</taxon>
        <taxon>Actinomycetota</taxon>
        <taxon>Actinomycetes</taxon>
        <taxon>Pseudonocardiales</taxon>
        <taxon>Pseudonocardiaceae</taxon>
        <taxon>Amycolatopsis</taxon>
    </lineage>
</organism>
<dbReference type="RefSeq" id="WP_377868442.1">
    <property type="nucleotide sequence ID" value="NZ_JBHMAY010000006.1"/>
</dbReference>
<name>A0ABV7QE92_9PSEU</name>